<dbReference type="InterPro" id="IPR008334">
    <property type="entry name" value="5'-Nucleotdase_C"/>
</dbReference>
<keyword evidence="2" id="KW-0378">Hydrolase</keyword>
<dbReference type="OrthoDB" id="9793179at2"/>
<dbReference type="Pfam" id="PF02872">
    <property type="entry name" value="5_nucleotid_C"/>
    <property type="match status" value="1"/>
</dbReference>
<dbReference type="SUPFAM" id="SSF56300">
    <property type="entry name" value="Metallo-dependent phosphatases"/>
    <property type="match status" value="1"/>
</dbReference>
<dbReference type="InterPro" id="IPR011240">
    <property type="entry name" value="Pesterase_YunD"/>
</dbReference>
<evidence type="ECO:0000259" key="4">
    <source>
        <dbReference type="Pfam" id="PF02872"/>
    </source>
</evidence>
<dbReference type="PANTHER" id="PTHR11575">
    <property type="entry name" value="5'-NUCLEOTIDASE-RELATED"/>
    <property type="match status" value="1"/>
</dbReference>
<dbReference type="GO" id="GO:0008768">
    <property type="term" value="F:UDP-sugar diphosphatase activity"/>
    <property type="evidence" value="ECO:0007669"/>
    <property type="project" value="TreeGrafter"/>
</dbReference>
<organism evidence="5 6">
    <name type="scientific">Desemzia incerta</name>
    <dbReference type="NCBI Taxonomy" id="82801"/>
    <lineage>
        <taxon>Bacteria</taxon>
        <taxon>Bacillati</taxon>
        <taxon>Bacillota</taxon>
        <taxon>Bacilli</taxon>
        <taxon>Lactobacillales</taxon>
        <taxon>Carnobacteriaceae</taxon>
        <taxon>Desemzia</taxon>
    </lineage>
</organism>
<dbReference type="InterPro" id="IPR004843">
    <property type="entry name" value="Calcineurin-like_PHP"/>
</dbReference>
<keyword evidence="1" id="KW-0732">Signal</keyword>
<dbReference type="InterPro" id="IPR036907">
    <property type="entry name" value="5'-Nucleotdase_C_sf"/>
</dbReference>
<protein>
    <submittedName>
        <fullName evidence="5">2',3'-cyclic-nucleotide 2'-phosphodiesterase/5'-or 3'-nucleotidase, 5'-nucleotidase family</fullName>
    </submittedName>
</protein>
<feature type="domain" description="5'-Nucleotidase C-terminal" evidence="4">
    <location>
        <begin position="290"/>
        <end position="420"/>
    </location>
</feature>
<dbReference type="STRING" id="82801.SAMN04488506_1643"/>
<feature type="domain" description="Calcineurin-like phosphoesterase" evidence="3">
    <location>
        <begin position="5"/>
        <end position="205"/>
    </location>
</feature>
<dbReference type="AlphaFoldDB" id="A0A1I5XVE8"/>
<dbReference type="PANTHER" id="PTHR11575:SF23">
    <property type="entry name" value="5-NUCLEOTIDASE FAMILY PROTEIN"/>
    <property type="match status" value="1"/>
</dbReference>
<dbReference type="Pfam" id="PF00149">
    <property type="entry name" value="Metallophos"/>
    <property type="match status" value="1"/>
</dbReference>
<keyword evidence="2" id="KW-0547">Nucleotide-binding</keyword>
<dbReference type="SUPFAM" id="SSF55816">
    <property type="entry name" value="5'-nucleotidase (syn. UDP-sugar hydrolase), C-terminal domain"/>
    <property type="match status" value="1"/>
</dbReference>
<evidence type="ECO:0000313" key="6">
    <source>
        <dbReference type="Proteomes" id="UP000199136"/>
    </source>
</evidence>
<evidence type="ECO:0000256" key="2">
    <source>
        <dbReference type="RuleBase" id="RU362119"/>
    </source>
</evidence>
<dbReference type="EMBL" id="FOXW01000005">
    <property type="protein sequence ID" value="SFQ35697.1"/>
    <property type="molecule type" value="Genomic_DNA"/>
</dbReference>
<gene>
    <name evidence="5" type="ORF">SAMN04488506_1643</name>
</gene>
<dbReference type="InterPro" id="IPR006179">
    <property type="entry name" value="5_nucleotidase/apyrase"/>
</dbReference>
<dbReference type="GO" id="GO:0030288">
    <property type="term" value="C:outer membrane-bounded periplasmic space"/>
    <property type="evidence" value="ECO:0007669"/>
    <property type="project" value="TreeGrafter"/>
</dbReference>
<evidence type="ECO:0000259" key="3">
    <source>
        <dbReference type="Pfam" id="PF00149"/>
    </source>
</evidence>
<sequence>MERIHLYHTNDIHSHLSKWPRIAHYLREERTRIENSGDSFFAFDIGDACDRVHPLIEATNGTAMIDLMNDAHYDAVTIGNNEGIGSSKEQLNRLYDSANFKTIISNMRDAESGELPKGTIPFEIFNTKKGHRIGIFALTASFPTSYIPIGWNIQDSFEVITQMLEILEPLTDTIVLLSHLGIGDDRKVAEMFPMIDIILGSHTHHVLPKGERVRDSLLGAAGRYGEYVGHVVIDVDENSIVDSSASVTPIDEIPAPFNEEELIMAYSQKGHQLLKQQQIAFLPKALPISWYADSELMQISLEALKYYAKTEAAVLNAGLFMTSLNDGVITNDELHQMLPHPMRILRVTLPGAELIRVVEEMEKNRHYLRKFPIRGMGFRGKYFGEIVYNGVSFDPTTGEVYWQGKSVRADRDYTFATVDHFMYIPFFPTIELKGENELIFPLFIRNVVGQHLKKQYPLNQTKLDEELRNEGEQYDPNE</sequence>
<dbReference type="Gene3D" id="3.90.780.10">
    <property type="entry name" value="5'-Nucleotidase, C-terminal domain"/>
    <property type="match status" value="1"/>
</dbReference>
<evidence type="ECO:0000256" key="1">
    <source>
        <dbReference type="ARBA" id="ARBA00022729"/>
    </source>
</evidence>
<accession>A0A1I5XVE8</accession>
<reference evidence="5 6" key="1">
    <citation type="submission" date="2016-10" db="EMBL/GenBank/DDBJ databases">
        <authorList>
            <person name="de Groot N.N."/>
        </authorList>
    </citation>
    <scope>NUCLEOTIDE SEQUENCE [LARGE SCALE GENOMIC DNA]</scope>
    <source>
        <strain evidence="5 6">DSM 20581</strain>
    </source>
</reference>
<dbReference type="GO" id="GO:0009166">
    <property type="term" value="P:nucleotide catabolic process"/>
    <property type="evidence" value="ECO:0007669"/>
    <property type="project" value="InterPro"/>
</dbReference>
<dbReference type="PIRSF" id="PIRSF036361">
    <property type="entry name" value="YunD"/>
    <property type="match status" value="1"/>
</dbReference>
<dbReference type="Proteomes" id="UP000199136">
    <property type="component" value="Unassembled WGS sequence"/>
</dbReference>
<name>A0A1I5XVE8_9LACT</name>
<proteinExistence type="inferred from homology"/>
<dbReference type="GO" id="GO:0000166">
    <property type="term" value="F:nucleotide binding"/>
    <property type="evidence" value="ECO:0007669"/>
    <property type="project" value="UniProtKB-KW"/>
</dbReference>
<dbReference type="PRINTS" id="PR01607">
    <property type="entry name" value="APYRASEFAMLY"/>
</dbReference>
<dbReference type="Gene3D" id="3.60.21.10">
    <property type="match status" value="1"/>
</dbReference>
<dbReference type="CDD" id="cd00845">
    <property type="entry name" value="MPP_UshA_N_like"/>
    <property type="match status" value="1"/>
</dbReference>
<keyword evidence="6" id="KW-1185">Reference proteome</keyword>
<evidence type="ECO:0000313" key="5">
    <source>
        <dbReference type="EMBL" id="SFQ35697.1"/>
    </source>
</evidence>
<dbReference type="GO" id="GO:0008253">
    <property type="term" value="F:5'-nucleotidase activity"/>
    <property type="evidence" value="ECO:0007669"/>
    <property type="project" value="TreeGrafter"/>
</dbReference>
<comment type="similarity">
    <text evidence="2">Belongs to the 5'-nucleotidase family.</text>
</comment>
<dbReference type="RefSeq" id="WP_092480668.1">
    <property type="nucleotide sequence ID" value="NZ_FOXW01000005.1"/>
</dbReference>
<dbReference type="InterPro" id="IPR029052">
    <property type="entry name" value="Metallo-depent_PP-like"/>
</dbReference>